<keyword evidence="2" id="KW-1185">Reference proteome</keyword>
<keyword evidence="1" id="KW-0695">RNA-directed DNA polymerase</keyword>
<proteinExistence type="predicted"/>
<dbReference type="GO" id="GO:0003964">
    <property type="term" value="F:RNA-directed DNA polymerase activity"/>
    <property type="evidence" value="ECO:0007669"/>
    <property type="project" value="UniProtKB-KW"/>
</dbReference>
<reference evidence="2" key="1">
    <citation type="journal article" date="2019" name="Plant Biotechnol. J.">
        <title>Genome sequencing of the Australian wild diploid species Gossypium australe highlights disease resistance and delayed gland morphogenesis.</title>
        <authorList>
            <person name="Cai Y."/>
            <person name="Cai X."/>
            <person name="Wang Q."/>
            <person name="Wang P."/>
            <person name="Zhang Y."/>
            <person name="Cai C."/>
            <person name="Xu Y."/>
            <person name="Wang K."/>
            <person name="Zhou Z."/>
            <person name="Wang C."/>
            <person name="Geng S."/>
            <person name="Li B."/>
            <person name="Dong Q."/>
            <person name="Hou Y."/>
            <person name="Wang H."/>
            <person name="Ai P."/>
            <person name="Liu Z."/>
            <person name="Yi F."/>
            <person name="Sun M."/>
            <person name="An G."/>
            <person name="Cheng J."/>
            <person name="Zhang Y."/>
            <person name="Shi Q."/>
            <person name="Xie Y."/>
            <person name="Shi X."/>
            <person name="Chang Y."/>
            <person name="Huang F."/>
            <person name="Chen Y."/>
            <person name="Hong S."/>
            <person name="Mi L."/>
            <person name="Sun Q."/>
            <person name="Zhang L."/>
            <person name="Zhou B."/>
            <person name="Peng R."/>
            <person name="Zhang X."/>
            <person name="Liu F."/>
        </authorList>
    </citation>
    <scope>NUCLEOTIDE SEQUENCE [LARGE SCALE GENOMIC DNA]</scope>
    <source>
        <strain evidence="2">cv. PA1801</strain>
    </source>
</reference>
<sequence length="77" mass="9128">MLVRMEFDARWIKTIMKCISTVLYSVVVNGKISERFRPDKGLPQGTIIPYEVRYERWLVKKGKGEQEWPSNFAFVIF</sequence>
<evidence type="ECO:0000313" key="1">
    <source>
        <dbReference type="EMBL" id="KAA3471146.1"/>
    </source>
</evidence>
<comment type="caution">
    <text evidence="1">The sequence shown here is derived from an EMBL/GenBank/DDBJ whole genome shotgun (WGS) entry which is preliminary data.</text>
</comment>
<dbReference type="Proteomes" id="UP000325315">
    <property type="component" value="Unassembled WGS sequence"/>
</dbReference>
<evidence type="ECO:0000313" key="2">
    <source>
        <dbReference type="Proteomes" id="UP000325315"/>
    </source>
</evidence>
<name>A0A5B6VPM2_9ROSI</name>
<keyword evidence="1" id="KW-0548">Nucleotidyltransferase</keyword>
<dbReference type="OrthoDB" id="1002360at2759"/>
<organism evidence="1 2">
    <name type="scientific">Gossypium australe</name>
    <dbReference type="NCBI Taxonomy" id="47621"/>
    <lineage>
        <taxon>Eukaryota</taxon>
        <taxon>Viridiplantae</taxon>
        <taxon>Streptophyta</taxon>
        <taxon>Embryophyta</taxon>
        <taxon>Tracheophyta</taxon>
        <taxon>Spermatophyta</taxon>
        <taxon>Magnoliopsida</taxon>
        <taxon>eudicotyledons</taxon>
        <taxon>Gunneridae</taxon>
        <taxon>Pentapetalae</taxon>
        <taxon>rosids</taxon>
        <taxon>malvids</taxon>
        <taxon>Malvales</taxon>
        <taxon>Malvaceae</taxon>
        <taxon>Malvoideae</taxon>
        <taxon>Gossypium</taxon>
    </lineage>
</organism>
<protein>
    <submittedName>
        <fullName evidence="1">Reverse transcriptase</fullName>
    </submittedName>
</protein>
<keyword evidence="1" id="KW-0808">Transferase</keyword>
<accession>A0A5B6VPM2</accession>
<gene>
    <name evidence="1" type="ORF">EPI10_016798</name>
</gene>
<dbReference type="EMBL" id="SMMG02000006">
    <property type="protein sequence ID" value="KAA3471146.1"/>
    <property type="molecule type" value="Genomic_DNA"/>
</dbReference>
<dbReference type="AlphaFoldDB" id="A0A5B6VPM2"/>